<dbReference type="Proteomes" id="UP000199550">
    <property type="component" value="Unassembled WGS sequence"/>
</dbReference>
<gene>
    <name evidence="3" type="ORF">SAMN04488004_1154</name>
</gene>
<dbReference type="Pfam" id="PF00248">
    <property type="entry name" value="Aldo_ket_red"/>
    <property type="match status" value="1"/>
</dbReference>
<proteinExistence type="predicted"/>
<dbReference type="GO" id="GO:0016491">
    <property type="term" value="F:oxidoreductase activity"/>
    <property type="evidence" value="ECO:0007669"/>
    <property type="project" value="UniProtKB-KW"/>
</dbReference>
<dbReference type="InterPro" id="IPR050523">
    <property type="entry name" value="AKR_Detox_Biosynth"/>
</dbReference>
<reference evidence="3 4" key="1">
    <citation type="submission" date="2016-10" db="EMBL/GenBank/DDBJ databases">
        <authorList>
            <person name="de Groot N.N."/>
        </authorList>
    </citation>
    <scope>NUCLEOTIDE SEQUENCE [LARGE SCALE GENOMIC DNA]</scope>
    <source>
        <strain evidence="3 4">DSM 16199</strain>
    </source>
</reference>
<dbReference type="InterPro" id="IPR036812">
    <property type="entry name" value="NAD(P)_OxRdtase_dom_sf"/>
</dbReference>
<evidence type="ECO:0000256" key="1">
    <source>
        <dbReference type="ARBA" id="ARBA00023002"/>
    </source>
</evidence>
<dbReference type="CDD" id="cd19094">
    <property type="entry name" value="AKR_Tas-like"/>
    <property type="match status" value="1"/>
</dbReference>
<dbReference type="STRING" id="195913.SAMN04488004_1154"/>
<sequence length="347" mass="37890">MKTLTLGRTDISVTDWCLGTMTFGNQTPMDDAHRQIDMALDAGLNFMDCAEMYPVNPVSKETVGRSEEFLGAWFEKSGRRNDWVLATKVAGPNPGWTRDGAGFDGTNIEGTIDASLARLKTDVIDLYQLHWPDRGTWSFRQNWAYDPSGQDRAKTLDHMHDVLSALDRAVKAGKIRAVGLSNETAWGTTKWCDLAEQHGLPRMAAIQNEYSLLCRHIDTDLSEAMVNEDVTLLSYSPLAAGLLTGKYQNGAVPDASRMSLNGDLGGRKTDQAFAATQAYLDIAAKHGLDPIHMAMAWQSTRPFAVSAIFGATTADQLAQILSGRDVVLSDAVLEDISAAHRAHAAPY</sequence>
<feature type="domain" description="NADP-dependent oxidoreductase" evidence="2">
    <location>
        <begin position="17"/>
        <end position="339"/>
    </location>
</feature>
<dbReference type="Gene3D" id="3.20.20.100">
    <property type="entry name" value="NADP-dependent oxidoreductase domain"/>
    <property type="match status" value="1"/>
</dbReference>
<name>A0A1I4GZC9_9RHOB</name>
<evidence type="ECO:0000313" key="3">
    <source>
        <dbReference type="EMBL" id="SFL34890.1"/>
    </source>
</evidence>
<dbReference type="RefSeq" id="WP_090190298.1">
    <property type="nucleotide sequence ID" value="NZ_FOTF01000015.1"/>
</dbReference>
<protein>
    <submittedName>
        <fullName evidence="3">Predicted oxidoreductase</fullName>
    </submittedName>
</protein>
<dbReference type="OrthoDB" id="9803483at2"/>
<dbReference type="PANTHER" id="PTHR43364:SF4">
    <property type="entry name" value="NAD(P)-LINKED OXIDOREDUCTASE SUPERFAMILY PROTEIN"/>
    <property type="match status" value="1"/>
</dbReference>
<dbReference type="PANTHER" id="PTHR43364">
    <property type="entry name" value="NADH-SPECIFIC METHYLGLYOXAL REDUCTASE-RELATED"/>
    <property type="match status" value="1"/>
</dbReference>
<evidence type="ECO:0000313" key="4">
    <source>
        <dbReference type="Proteomes" id="UP000199550"/>
    </source>
</evidence>
<dbReference type="EMBL" id="FOTF01000015">
    <property type="protein sequence ID" value="SFL34890.1"/>
    <property type="molecule type" value="Genomic_DNA"/>
</dbReference>
<evidence type="ECO:0000259" key="2">
    <source>
        <dbReference type="Pfam" id="PF00248"/>
    </source>
</evidence>
<dbReference type="InterPro" id="IPR023210">
    <property type="entry name" value="NADP_OxRdtase_dom"/>
</dbReference>
<dbReference type="SUPFAM" id="SSF51430">
    <property type="entry name" value="NAD(P)-linked oxidoreductase"/>
    <property type="match status" value="1"/>
</dbReference>
<organism evidence="3 4">
    <name type="scientific">Loktanella salsilacus</name>
    <dbReference type="NCBI Taxonomy" id="195913"/>
    <lineage>
        <taxon>Bacteria</taxon>
        <taxon>Pseudomonadati</taxon>
        <taxon>Pseudomonadota</taxon>
        <taxon>Alphaproteobacteria</taxon>
        <taxon>Rhodobacterales</taxon>
        <taxon>Roseobacteraceae</taxon>
        <taxon>Loktanella</taxon>
    </lineage>
</organism>
<keyword evidence="1" id="KW-0560">Oxidoreductase</keyword>
<dbReference type="AlphaFoldDB" id="A0A1I4GZC9"/>
<keyword evidence="4" id="KW-1185">Reference proteome</keyword>
<accession>A0A1I4GZC9</accession>